<evidence type="ECO:0000313" key="3">
    <source>
        <dbReference type="EMBL" id="KAK1304984.1"/>
    </source>
</evidence>
<reference evidence="3" key="2">
    <citation type="submission" date="2023-06" db="EMBL/GenBank/DDBJ databases">
        <authorList>
            <person name="Ma L."/>
            <person name="Liu K.-W."/>
            <person name="Li Z."/>
            <person name="Hsiao Y.-Y."/>
            <person name="Qi Y."/>
            <person name="Fu T."/>
            <person name="Tang G."/>
            <person name="Zhang D."/>
            <person name="Sun W.-H."/>
            <person name="Liu D.-K."/>
            <person name="Li Y."/>
            <person name="Chen G.-Z."/>
            <person name="Liu X.-D."/>
            <person name="Liao X.-Y."/>
            <person name="Jiang Y.-T."/>
            <person name="Yu X."/>
            <person name="Hao Y."/>
            <person name="Huang J."/>
            <person name="Zhao X.-W."/>
            <person name="Ke S."/>
            <person name="Chen Y.-Y."/>
            <person name="Wu W.-L."/>
            <person name="Hsu J.-L."/>
            <person name="Lin Y.-F."/>
            <person name="Huang M.-D."/>
            <person name="Li C.-Y."/>
            <person name="Huang L."/>
            <person name="Wang Z.-W."/>
            <person name="Zhao X."/>
            <person name="Zhong W.-Y."/>
            <person name="Peng D.-H."/>
            <person name="Ahmad S."/>
            <person name="Lan S."/>
            <person name="Zhang J.-S."/>
            <person name="Tsai W.-C."/>
            <person name="Van De Peer Y."/>
            <person name="Liu Z.-J."/>
        </authorList>
    </citation>
    <scope>NUCLEOTIDE SEQUENCE</scope>
    <source>
        <strain evidence="3">CP</strain>
        <tissue evidence="3">Leaves</tissue>
    </source>
</reference>
<gene>
    <name evidence="3" type="primary">PAF1</name>
    <name evidence="3" type="ORF">QJS10_CPB11g01299</name>
</gene>
<dbReference type="Gene3D" id="3.60.20.10">
    <property type="entry name" value="Glutamine Phosphoribosylpyrophosphate, subunit 1, domain 1"/>
    <property type="match status" value="1"/>
</dbReference>
<dbReference type="EMBL" id="JAUJYO010000011">
    <property type="protein sequence ID" value="KAK1304984.1"/>
    <property type="molecule type" value="Genomic_DNA"/>
</dbReference>
<dbReference type="InterPro" id="IPR001353">
    <property type="entry name" value="Proteasome_sua/b"/>
</dbReference>
<proteinExistence type="predicted"/>
<keyword evidence="1 3" id="KW-0647">Proteasome</keyword>
<accession>A0AAV9DV94</accession>
<dbReference type="InterPro" id="IPR029055">
    <property type="entry name" value="Ntn_hydrolases_N"/>
</dbReference>
<dbReference type="GO" id="GO:0005839">
    <property type="term" value="C:proteasome core complex"/>
    <property type="evidence" value="ECO:0007669"/>
    <property type="project" value="InterPro"/>
</dbReference>
<dbReference type="AlphaFoldDB" id="A0AAV9DV94"/>
<comment type="subunit">
    <text evidence="2">The 26S proteasome consists of a 20S proteasome core and two 19S regulatory subunits. The 20S proteasome core is composed of 28 subunits that are arranged in four stacked rings, resulting in a barrel-shaped structure. The two end rings are each formed by seven alpha subunits, and the two central rings are each formed by seven beta subunits. The catalytic chamber with the active sites is on the inside of the barrel.</text>
</comment>
<dbReference type="Pfam" id="PF00227">
    <property type="entry name" value="Proteasome"/>
    <property type="match status" value="1"/>
</dbReference>
<evidence type="ECO:0000256" key="1">
    <source>
        <dbReference type="ARBA" id="ARBA00022942"/>
    </source>
</evidence>
<evidence type="ECO:0000313" key="4">
    <source>
        <dbReference type="Proteomes" id="UP001180020"/>
    </source>
</evidence>
<dbReference type="InterPro" id="IPR050115">
    <property type="entry name" value="Proteasome_alpha"/>
</dbReference>
<name>A0AAV9DV94_ACOCL</name>
<dbReference type="Proteomes" id="UP001180020">
    <property type="component" value="Unassembled WGS sequence"/>
</dbReference>
<evidence type="ECO:0000256" key="2">
    <source>
        <dbReference type="ARBA" id="ARBA00026071"/>
    </source>
</evidence>
<keyword evidence="4" id="KW-1185">Reference proteome</keyword>
<reference evidence="3" key="1">
    <citation type="journal article" date="2023" name="Nat. Commun.">
        <title>Diploid and tetraploid genomes of Acorus and the evolution of monocots.</title>
        <authorList>
            <person name="Ma L."/>
            <person name="Liu K.W."/>
            <person name="Li Z."/>
            <person name="Hsiao Y.Y."/>
            <person name="Qi Y."/>
            <person name="Fu T."/>
            <person name="Tang G.D."/>
            <person name="Zhang D."/>
            <person name="Sun W.H."/>
            <person name="Liu D.K."/>
            <person name="Li Y."/>
            <person name="Chen G.Z."/>
            <person name="Liu X.D."/>
            <person name="Liao X.Y."/>
            <person name="Jiang Y.T."/>
            <person name="Yu X."/>
            <person name="Hao Y."/>
            <person name="Huang J."/>
            <person name="Zhao X.W."/>
            <person name="Ke S."/>
            <person name="Chen Y.Y."/>
            <person name="Wu W.L."/>
            <person name="Hsu J.L."/>
            <person name="Lin Y.F."/>
            <person name="Huang M.D."/>
            <person name="Li C.Y."/>
            <person name="Huang L."/>
            <person name="Wang Z.W."/>
            <person name="Zhao X."/>
            <person name="Zhong W.Y."/>
            <person name="Peng D.H."/>
            <person name="Ahmad S."/>
            <person name="Lan S."/>
            <person name="Zhang J.S."/>
            <person name="Tsai W.C."/>
            <person name="Van de Peer Y."/>
            <person name="Liu Z.J."/>
        </authorList>
    </citation>
    <scope>NUCLEOTIDE SEQUENCE</scope>
    <source>
        <strain evidence="3">CP</strain>
    </source>
</reference>
<dbReference type="SUPFAM" id="SSF56235">
    <property type="entry name" value="N-terminal nucleophile aminohydrolases (Ntn hydrolases)"/>
    <property type="match status" value="1"/>
</dbReference>
<comment type="caution">
    <text evidence="3">The sequence shown here is derived from an EMBL/GenBank/DDBJ whole genome shotgun (WGS) entry which is preliminary data.</text>
</comment>
<dbReference type="PANTHER" id="PTHR11599">
    <property type="entry name" value="PROTEASOME SUBUNIT ALPHA/BETA"/>
    <property type="match status" value="1"/>
</dbReference>
<sequence length="128" mass="14325">MKNLRWLRIPTVLDLPCRPPPRTPAIAFIDPCKPAAPPSIVSTTCSCLYTAVLEKAYGVGLLVAGLDESGAHLYYNCPSENYFEYQAFAIESRSHAAKTYLEQKFETFTNYKGEELIKDALFAIKETL</sequence>
<protein>
    <submittedName>
        <fullName evidence="3">Proteasome subunit alpha type-1</fullName>
    </submittedName>
</protein>
<organism evidence="3 4">
    <name type="scientific">Acorus calamus</name>
    <name type="common">Sweet flag</name>
    <dbReference type="NCBI Taxonomy" id="4465"/>
    <lineage>
        <taxon>Eukaryota</taxon>
        <taxon>Viridiplantae</taxon>
        <taxon>Streptophyta</taxon>
        <taxon>Embryophyta</taxon>
        <taxon>Tracheophyta</taxon>
        <taxon>Spermatophyta</taxon>
        <taxon>Magnoliopsida</taxon>
        <taxon>Liliopsida</taxon>
        <taxon>Acoraceae</taxon>
        <taxon>Acorus</taxon>
    </lineage>
</organism>
<dbReference type="GO" id="GO:0051603">
    <property type="term" value="P:proteolysis involved in protein catabolic process"/>
    <property type="evidence" value="ECO:0007669"/>
    <property type="project" value="InterPro"/>
</dbReference>